<keyword evidence="3" id="KW-1185">Reference proteome</keyword>
<evidence type="ECO:0000313" key="2">
    <source>
        <dbReference type="EMBL" id="KUO96897.1"/>
    </source>
</evidence>
<dbReference type="PIRSF" id="PIRSF029008">
    <property type="entry name" value="MecA"/>
    <property type="match status" value="1"/>
</dbReference>
<dbReference type="AlphaFoldDB" id="A0A101XSR8"/>
<protein>
    <submittedName>
        <fullName evidence="2">NDP-hexose 2,3-dehydratase</fullName>
    </submittedName>
</protein>
<sequence>MRVEKISKNKIRIFVSYEDLASRGIERDEMFQNGKKVQELFWDMMEVAYAEVGFEMIGPIAVEAFTMPSEGVVIIVTQVPSLPVPGSLSELTDEPEPERDPCDSFVFSFADFEDVVRVGKALAQIEELDCRLYVYRKTYHVFFADDSLSEPVYDAVWSILHEYGELVNVTRAMLDEYGKLISEHALEMLRTFFEK</sequence>
<comment type="similarity">
    <text evidence="1">Belongs to the MecA family.</text>
</comment>
<dbReference type="RefSeq" id="WP_067712991.1">
    <property type="nucleotide sequence ID" value="NZ_LPVJ01000009.1"/>
</dbReference>
<dbReference type="OrthoDB" id="2085234at2"/>
<reference evidence="2 3" key="1">
    <citation type="submission" date="2015-12" db="EMBL/GenBank/DDBJ databases">
        <title>Draft genome sequence of Acidibacillus ferrooxidans ITV001, isolated from a chalcopyrite acid mine drainage site in Brazil.</title>
        <authorList>
            <person name="Dall'Agnol H."/>
            <person name="Nancucheo I."/>
            <person name="Johnson B."/>
            <person name="Oliveira R."/>
            <person name="Leite L."/>
            <person name="Pylro V."/>
            <person name="Nunes G.L."/>
            <person name="Tzotzos G."/>
            <person name="Fernandes G.R."/>
            <person name="Dutra J."/>
            <person name="Orellana S.C."/>
            <person name="Oliveira G."/>
        </authorList>
    </citation>
    <scope>NUCLEOTIDE SEQUENCE [LARGE SCALE GENOMIC DNA]</scope>
    <source>
        <strain evidence="3">ITV01</strain>
    </source>
</reference>
<evidence type="ECO:0000256" key="1">
    <source>
        <dbReference type="ARBA" id="ARBA00005397"/>
    </source>
</evidence>
<organism evidence="2 3">
    <name type="scientific">Ferroacidibacillus organovorans</name>
    <dbReference type="NCBI Taxonomy" id="1765683"/>
    <lineage>
        <taxon>Bacteria</taxon>
        <taxon>Bacillati</taxon>
        <taxon>Bacillota</taxon>
        <taxon>Bacilli</taxon>
        <taxon>Bacillales</taxon>
        <taxon>Alicyclobacillaceae</taxon>
        <taxon>Ferroacidibacillus</taxon>
    </lineage>
</organism>
<comment type="caution">
    <text evidence="2">The sequence shown here is derived from an EMBL/GenBank/DDBJ whole genome shotgun (WGS) entry which is preliminary data.</text>
</comment>
<dbReference type="Proteomes" id="UP000053557">
    <property type="component" value="Unassembled WGS sequence"/>
</dbReference>
<dbReference type="Gene3D" id="3.30.70.1950">
    <property type="match status" value="1"/>
</dbReference>
<dbReference type="InterPro" id="IPR038471">
    <property type="entry name" value="MecA_C_sf"/>
</dbReference>
<dbReference type="InterPro" id="IPR008681">
    <property type="entry name" value="Neg-reg_MecA"/>
</dbReference>
<accession>A0A101XSR8</accession>
<dbReference type="Pfam" id="PF05389">
    <property type="entry name" value="MecA"/>
    <property type="match status" value="1"/>
</dbReference>
<name>A0A101XSR8_9BACL</name>
<gene>
    <name evidence="2" type="ORF">ATW55_08860</name>
</gene>
<dbReference type="PANTHER" id="PTHR39161:SF2">
    <property type="entry name" value="ADAPTER PROTEIN MECA 2"/>
    <property type="match status" value="1"/>
</dbReference>
<proteinExistence type="inferred from homology"/>
<dbReference type="EMBL" id="LPVJ01000009">
    <property type="protein sequence ID" value="KUO96897.1"/>
    <property type="molecule type" value="Genomic_DNA"/>
</dbReference>
<dbReference type="PANTHER" id="PTHR39161">
    <property type="entry name" value="ADAPTER PROTEIN MECA"/>
    <property type="match status" value="1"/>
</dbReference>
<evidence type="ECO:0000313" key="3">
    <source>
        <dbReference type="Proteomes" id="UP000053557"/>
    </source>
</evidence>